<dbReference type="PROSITE" id="PS00893">
    <property type="entry name" value="NUDIX_BOX"/>
    <property type="match status" value="1"/>
</dbReference>
<dbReference type="Proteomes" id="UP000647133">
    <property type="component" value="Unassembled WGS sequence"/>
</dbReference>
<dbReference type="InterPro" id="IPR020476">
    <property type="entry name" value="Nudix_hydrolase"/>
</dbReference>
<dbReference type="PANTHER" id="PTHR43046">
    <property type="entry name" value="GDP-MANNOSE MANNOSYL HYDROLASE"/>
    <property type="match status" value="1"/>
</dbReference>
<dbReference type="Pfam" id="PF00293">
    <property type="entry name" value="NUDIX"/>
    <property type="match status" value="1"/>
</dbReference>
<gene>
    <name evidence="5" type="ORF">IFO69_09845</name>
</gene>
<dbReference type="Gene3D" id="3.90.79.10">
    <property type="entry name" value="Nucleoside Triphosphate Pyrophosphohydrolase"/>
    <property type="match status" value="1"/>
</dbReference>
<dbReference type="PANTHER" id="PTHR43046:SF2">
    <property type="entry name" value="8-OXO-DGTP DIPHOSPHATASE-RELATED"/>
    <property type="match status" value="1"/>
</dbReference>
<evidence type="ECO:0000259" key="4">
    <source>
        <dbReference type="PROSITE" id="PS51462"/>
    </source>
</evidence>
<evidence type="ECO:0000256" key="1">
    <source>
        <dbReference type="ARBA" id="ARBA00001946"/>
    </source>
</evidence>
<dbReference type="EMBL" id="JACYTQ010000003">
    <property type="protein sequence ID" value="MBD8489047.1"/>
    <property type="molecule type" value="Genomic_DNA"/>
</dbReference>
<feature type="domain" description="Nudix hydrolase" evidence="4">
    <location>
        <begin position="9"/>
        <end position="134"/>
    </location>
</feature>
<keyword evidence="2 3" id="KW-0378">Hydrolase</keyword>
<reference evidence="5 6" key="1">
    <citation type="submission" date="2020-09" db="EMBL/GenBank/DDBJ databases">
        <title>Echinicola sp. CAU 1574 isolated from sand of Sido Beach.</title>
        <authorList>
            <person name="Kim W."/>
        </authorList>
    </citation>
    <scope>NUCLEOTIDE SEQUENCE [LARGE SCALE GENOMIC DNA]</scope>
    <source>
        <strain evidence="5 6">CAU 1574</strain>
    </source>
</reference>
<dbReference type="PRINTS" id="PR00502">
    <property type="entry name" value="NUDIXFAMILY"/>
</dbReference>
<evidence type="ECO:0000313" key="5">
    <source>
        <dbReference type="EMBL" id="MBD8489047.1"/>
    </source>
</evidence>
<comment type="similarity">
    <text evidence="3">Belongs to the Nudix hydrolase family.</text>
</comment>
<dbReference type="InterPro" id="IPR000086">
    <property type="entry name" value="NUDIX_hydrolase_dom"/>
</dbReference>
<evidence type="ECO:0000256" key="2">
    <source>
        <dbReference type="ARBA" id="ARBA00022801"/>
    </source>
</evidence>
<keyword evidence="6" id="KW-1185">Reference proteome</keyword>
<evidence type="ECO:0000313" key="6">
    <source>
        <dbReference type="Proteomes" id="UP000647133"/>
    </source>
</evidence>
<proteinExistence type="inferred from homology"/>
<name>A0ABR9AL15_9BACT</name>
<dbReference type="SUPFAM" id="SSF55811">
    <property type="entry name" value="Nudix"/>
    <property type="match status" value="1"/>
</dbReference>
<sequence length="142" mass="16146">MSNSIPECFYRISVKALITDETGRFLLIKEDNGLWDLPGGGLDHGENPQEGIRREMMEEMGLEPSTIAEEPEFFFTCINPKGQYIANVVYRATLPHLDFVPSSECVEAQFFGLDDNFDKGNMYPNIPVFVELFSKSKIKKDQ</sequence>
<dbReference type="InterPro" id="IPR015797">
    <property type="entry name" value="NUDIX_hydrolase-like_dom_sf"/>
</dbReference>
<comment type="caution">
    <text evidence="5">The sequence shown here is derived from an EMBL/GenBank/DDBJ whole genome shotgun (WGS) entry which is preliminary data.</text>
</comment>
<protein>
    <submittedName>
        <fullName evidence="5">NUDIX hydrolase</fullName>
    </submittedName>
</protein>
<dbReference type="InterPro" id="IPR020084">
    <property type="entry name" value="NUDIX_hydrolase_CS"/>
</dbReference>
<evidence type="ECO:0000256" key="3">
    <source>
        <dbReference type="RuleBase" id="RU003476"/>
    </source>
</evidence>
<dbReference type="GO" id="GO:0016787">
    <property type="term" value="F:hydrolase activity"/>
    <property type="evidence" value="ECO:0007669"/>
    <property type="project" value="UniProtKB-KW"/>
</dbReference>
<dbReference type="CDD" id="cd02883">
    <property type="entry name" value="NUDIX_Hydrolase"/>
    <property type="match status" value="1"/>
</dbReference>
<dbReference type="PROSITE" id="PS51462">
    <property type="entry name" value="NUDIX"/>
    <property type="match status" value="1"/>
</dbReference>
<accession>A0ABR9AL15</accession>
<dbReference type="RefSeq" id="WP_192009938.1">
    <property type="nucleotide sequence ID" value="NZ_JACYTQ010000003.1"/>
</dbReference>
<comment type="cofactor">
    <cofactor evidence="1">
        <name>Mg(2+)</name>
        <dbReference type="ChEBI" id="CHEBI:18420"/>
    </cofactor>
</comment>
<organism evidence="5 6">
    <name type="scientific">Echinicola arenosa</name>
    <dbReference type="NCBI Taxonomy" id="2774144"/>
    <lineage>
        <taxon>Bacteria</taxon>
        <taxon>Pseudomonadati</taxon>
        <taxon>Bacteroidota</taxon>
        <taxon>Cytophagia</taxon>
        <taxon>Cytophagales</taxon>
        <taxon>Cyclobacteriaceae</taxon>
        <taxon>Echinicola</taxon>
    </lineage>
</organism>